<protein>
    <submittedName>
        <fullName evidence="1">Uncharacterized protein</fullName>
    </submittedName>
</protein>
<evidence type="ECO:0000313" key="2">
    <source>
        <dbReference type="Proteomes" id="UP001215598"/>
    </source>
</evidence>
<name>A0AAD7IHF0_9AGAR</name>
<dbReference type="AlphaFoldDB" id="A0AAD7IHF0"/>
<organism evidence="1 2">
    <name type="scientific">Mycena metata</name>
    <dbReference type="NCBI Taxonomy" id="1033252"/>
    <lineage>
        <taxon>Eukaryota</taxon>
        <taxon>Fungi</taxon>
        <taxon>Dikarya</taxon>
        <taxon>Basidiomycota</taxon>
        <taxon>Agaricomycotina</taxon>
        <taxon>Agaricomycetes</taxon>
        <taxon>Agaricomycetidae</taxon>
        <taxon>Agaricales</taxon>
        <taxon>Marasmiineae</taxon>
        <taxon>Mycenaceae</taxon>
        <taxon>Mycena</taxon>
    </lineage>
</organism>
<sequence length="243" mass="27693">MFQPYFGLGGLPQRKSRAHRGQKSLNYLGFFIARRLVGSGAVLSEWPHLIPRKTRLRHFEFLSNSPPFESMSFRQSLSRGAGSPNVSRVPEVPECIRAGSGLDLSRRLSRYTARRQPPNYSYPTQEYVFPPSSINWFRLTSLPGFSMSAIFIRLLRFYRTLLLDVEHILRLKRTSALWLPPGMIWFHPGLSFASALPNIRAKGALEPTVGNLPRRKRSSVASFDLPDPERVVDKNSGRVEYFA</sequence>
<reference evidence="1" key="1">
    <citation type="submission" date="2023-03" db="EMBL/GenBank/DDBJ databases">
        <title>Massive genome expansion in bonnet fungi (Mycena s.s.) driven by repeated elements and novel gene families across ecological guilds.</title>
        <authorList>
            <consortium name="Lawrence Berkeley National Laboratory"/>
            <person name="Harder C.B."/>
            <person name="Miyauchi S."/>
            <person name="Viragh M."/>
            <person name="Kuo A."/>
            <person name="Thoen E."/>
            <person name="Andreopoulos B."/>
            <person name="Lu D."/>
            <person name="Skrede I."/>
            <person name="Drula E."/>
            <person name="Henrissat B."/>
            <person name="Morin E."/>
            <person name="Kohler A."/>
            <person name="Barry K."/>
            <person name="LaButti K."/>
            <person name="Morin E."/>
            <person name="Salamov A."/>
            <person name="Lipzen A."/>
            <person name="Mereny Z."/>
            <person name="Hegedus B."/>
            <person name="Baldrian P."/>
            <person name="Stursova M."/>
            <person name="Weitz H."/>
            <person name="Taylor A."/>
            <person name="Grigoriev I.V."/>
            <person name="Nagy L.G."/>
            <person name="Martin F."/>
            <person name="Kauserud H."/>
        </authorList>
    </citation>
    <scope>NUCLEOTIDE SEQUENCE</scope>
    <source>
        <strain evidence="1">CBHHK182m</strain>
    </source>
</reference>
<dbReference type="Proteomes" id="UP001215598">
    <property type="component" value="Unassembled WGS sequence"/>
</dbReference>
<comment type="caution">
    <text evidence="1">The sequence shown here is derived from an EMBL/GenBank/DDBJ whole genome shotgun (WGS) entry which is preliminary data.</text>
</comment>
<proteinExistence type="predicted"/>
<accession>A0AAD7IHF0</accession>
<keyword evidence="2" id="KW-1185">Reference proteome</keyword>
<evidence type="ECO:0000313" key="1">
    <source>
        <dbReference type="EMBL" id="KAJ7742292.1"/>
    </source>
</evidence>
<gene>
    <name evidence="1" type="ORF">B0H16DRAFT_1464157</name>
</gene>
<dbReference type="EMBL" id="JARKIB010000095">
    <property type="protein sequence ID" value="KAJ7742292.1"/>
    <property type="molecule type" value="Genomic_DNA"/>
</dbReference>